<protein>
    <recommendedName>
        <fullName evidence="3">F-box domain-containing protein</fullName>
    </recommendedName>
</protein>
<sequence length="412" mass="45499">MAPLVPDEVKDLITEHVRGFPTKVAGRTLLSLALTSRAFVGCARRALYMDPFRFLRLPACDKAISLLAALELGGLGVFVQKLDVLDSWAADLDAKAVVNDPKRWYELRGQPEGWAWAWAMLKASPRLVSVALPFNTSTQVSKLLKPLRDAKESLKKLTLQSISRYKPSRCLLLELLVSAKLSLNTLHLVNFANDGAPGGRMKVDRIPVGTVEELSIVSSLDLATVSLQLLPAMPTRLRSLELTLHIFNTNNIDNLLQQLRQQLTTLKLALEGHSYWPGGLSSYGRYHNGYAISSDAFKLLPSIKHLQITSSNTLSLARLDNLSRHSPNLQTLSFPESVRICDPPSTTLNAILPEGELKRILETWSDLRSVDLGCVPLASGRSYMLLEATARSRGWALTYRTCSASCPHCGDY</sequence>
<evidence type="ECO:0008006" key="3">
    <source>
        <dbReference type="Google" id="ProtNLM"/>
    </source>
</evidence>
<dbReference type="Proteomes" id="UP000193467">
    <property type="component" value="Unassembled WGS sequence"/>
</dbReference>
<organism evidence="1 2">
    <name type="scientific">Leucosporidium creatinivorum</name>
    <dbReference type="NCBI Taxonomy" id="106004"/>
    <lineage>
        <taxon>Eukaryota</taxon>
        <taxon>Fungi</taxon>
        <taxon>Dikarya</taxon>
        <taxon>Basidiomycota</taxon>
        <taxon>Pucciniomycotina</taxon>
        <taxon>Microbotryomycetes</taxon>
        <taxon>Leucosporidiales</taxon>
        <taxon>Leucosporidium</taxon>
    </lineage>
</organism>
<dbReference type="InterPro" id="IPR032675">
    <property type="entry name" value="LRR_dom_sf"/>
</dbReference>
<name>A0A1Y2DX43_9BASI</name>
<reference evidence="1 2" key="1">
    <citation type="submission" date="2016-07" db="EMBL/GenBank/DDBJ databases">
        <title>Pervasive Adenine N6-methylation of Active Genes in Fungi.</title>
        <authorList>
            <consortium name="DOE Joint Genome Institute"/>
            <person name="Mondo S.J."/>
            <person name="Dannebaum R.O."/>
            <person name="Kuo R.C."/>
            <person name="Labutti K."/>
            <person name="Haridas S."/>
            <person name="Kuo A."/>
            <person name="Salamov A."/>
            <person name="Ahrendt S.R."/>
            <person name="Lipzen A."/>
            <person name="Sullivan W."/>
            <person name="Andreopoulos W.B."/>
            <person name="Clum A."/>
            <person name="Lindquist E."/>
            <person name="Daum C."/>
            <person name="Ramamoorthy G.K."/>
            <person name="Gryganskyi A."/>
            <person name="Culley D."/>
            <person name="Magnuson J.K."/>
            <person name="James T.Y."/>
            <person name="O'Malley M.A."/>
            <person name="Stajich J.E."/>
            <person name="Spatafora J.W."/>
            <person name="Visel A."/>
            <person name="Grigoriev I.V."/>
        </authorList>
    </citation>
    <scope>NUCLEOTIDE SEQUENCE [LARGE SCALE GENOMIC DNA]</scope>
    <source>
        <strain evidence="1 2">62-1032</strain>
    </source>
</reference>
<evidence type="ECO:0000313" key="1">
    <source>
        <dbReference type="EMBL" id="ORY63674.1"/>
    </source>
</evidence>
<proteinExistence type="predicted"/>
<dbReference type="EMBL" id="MCGR01000068">
    <property type="protein sequence ID" value="ORY63674.1"/>
    <property type="molecule type" value="Genomic_DNA"/>
</dbReference>
<dbReference type="SUPFAM" id="SSF52047">
    <property type="entry name" value="RNI-like"/>
    <property type="match status" value="1"/>
</dbReference>
<keyword evidence="2" id="KW-1185">Reference proteome</keyword>
<dbReference type="Gene3D" id="3.80.10.10">
    <property type="entry name" value="Ribonuclease Inhibitor"/>
    <property type="match status" value="1"/>
</dbReference>
<dbReference type="AlphaFoldDB" id="A0A1Y2DX43"/>
<comment type="caution">
    <text evidence="1">The sequence shown here is derived from an EMBL/GenBank/DDBJ whole genome shotgun (WGS) entry which is preliminary data.</text>
</comment>
<gene>
    <name evidence="1" type="ORF">BCR35DRAFT_308836</name>
</gene>
<accession>A0A1Y2DX43</accession>
<evidence type="ECO:0000313" key="2">
    <source>
        <dbReference type="Proteomes" id="UP000193467"/>
    </source>
</evidence>
<dbReference type="InParanoid" id="A0A1Y2DX43"/>